<proteinExistence type="predicted"/>
<dbReference type="EMBL" id="CYZP01000005">
    <property type="protein sequence ID" value="CUN66117.1"/>
    <property type="molecule type" value="Genomic_DNA"/>
</dbReference>
<organism evidence="2 3">
    <name type="scientific">Blautia obeum</name>
    <dbReference type="NCBI Taxonomy" id="40520"/>
    <lineage>
        <taxon>Bacteria</taxon>
        <taxon>Bacillati</taxon>
        <taxon>Bacillota</taxon>
        <taxon>Clostridia</taxon>
        <taxon>Lachnospirales</taxon>
        <taxon>Lachnospiraceae</taxon>
        <taxon>Blautia</taxon>
    </lineage>
</organism>
<name>A0A173YRZ3_9FIRM</name>
<gene>
    <name evidence="2" type="ORF">ERS852476_00725</name>
</gene>
<sequence length="60" mass="7430">MNQKQADTLMTYNEWCEVFKKHLKRTIRQKLRRFLYWVAMFLILVVPPFAMIIHWILVGY</sequence>
<evidence type="ECO:0000313" key="2">
    <source>
        <dbReference type="EMBL" id="CUN66117.1"/>
    </source>
</evidence>
<keyword evidence="1" id="KW-1133">Transmembrane helix</keyword>
<dbReference type="AlphaFoldDB" id="A0A173YRZ3"/>
<protein>
    <submittedName>
        <fullName evidence="2">Uncharacterized protein</fullName>
    </submittedName>
</protein>
<dbReference type="Proteomes" id="UP000095645">
    <property type="component" value="Unassembled WGS sequence"/>
</dbReference>
<keyword evidence="1" id="KW-0812">Transmembrane</keyword>
<reference evidence="2 3" key="1">
    <citation type="submission" date="2015-09" db="EMBL/GenBank/DDBJ databases">
        <authorList>
            <consortium name="Pathogen Informatics"/>
        </authorList>
    </citation>
    <scope>NUCLEOTIDE SEQUENCE [LARGE SCALE GENOMIC DNA]</scope>
    <source>
        <strain evidence="2 3">2789STDY5834861</strain>
    </source>
</reference>
<evidence type="ECO:0000313" key="3">
    <source>
        <dbReference type="Proteomes" id="UP000095645"/>
    </source>
</evidence>
<keyword evidence="1" id="KW-0472">Membrane</keyword>
<accession>A0A173YRZ3</accession>
<feature type="transmembrane region" description="Helical" evidence="1">
    <location>
        <begin position="34"/>
        <end position="57"/>
    </location>
</feature>
<dbReference type="RefSeq" id="WP_026649229.1">
    <property type="nucleotide sequence ID" value="NZ_CYZP01000005.1"/>
</dbReference>
<evidence type="ECO:0000256" key="1">
    <source>
        <dbReference type="SAM" id="Phobius"/>
    </source>
</evidence>